<evidence type="ECO:0000313" key="5">
    <source>
        <dbReference type="WBParaSite" id="jg24924"/>
    </source>
</evidence>
<comment type="similarity">
    <text evidence="1">Belongs to the universal ribosomal protein uS9 family.</text>
</comment>
<organism evidence="4 5">
    <name type="scientific">Ditylenchus dipsaci</name>
    <dbReference type="NCBI Taxonomy" id="166011"/>
    <lineage>
        <taxon>Eukaryota</taxon>
        <taxon>Metazoa</taxon>
        <taxon>Ecdysozoa</taxon>
        <taxon>Nematoda</taxon>
        <taxon>Chromadorea</taxon>
        <taxon>Rhabditida</taxon>
        <taxon>Tylenchina</taxon>
        <taxon>Tylenchomorpha</taxon>
        <taxon>Sphaerularioidea</taxon>
        <taxon>Anguinidae</taxon>
        <taxon>Anguininae</taxon>
        <taxon>Ditylenchus</taxon>
    </lineage>
</organism>
<dbReference type="PANTHER" id="PTHR21569:SF1">
    <property type="entry name" value="SMALL RIBOSOMAL SUBUNIT PROTEIN US9M"/>
    <property type="match status" value="1"/>
</dbReference>
<dbReference type="SUPFAM" id="SSF54211">
    <property type="entry name" value="Ribosomal protein S5 domain 2-like"/>
    <property type="match status" value="1"/>
</dbReference>
<dbReference type="AlphaFoldDB" id="A0A915DY60"/>
<accession>A0A915DY60</accession>
<evidence type="ECO:0000256" key="2">
    <source>
        <dbReference type="ARBA" id="ARBA00022980"/>
    </source>
</evidence>
<dbReference type="GO" id="GO:0003723">
    <property type="term" value="F:RNA binding"/>
    <property type="evidence" value="ECO:0007669"/>
    <property type="project" value="TreeGrafter"/>
</dbReference>
<keyword evidence="3" id="KW-0687">Ribonucleoprotein</keyword>
<sequence>MHRISISNRNPWFLSIAVARPFGGKVKEQRWSPGPGTSSNAIPIKEKIDGLEISDALSAISNQVEKEEDEENMTEYQKRIKSVSRCLKSYLEKRAAHEKVMDQERAEFELGKRHLANIMGWDPQLYVSQEQVDRAIEYLFPSSLHDEKALPVMKPPDEILPRFNNLDFDEEGRPLDSFFYTTRPKFSRLLSEINDRTQQLIQSHDMLVLKGADPESIGHKEARMGLSATKWVNKEKLRAKLHEKVTDEMHASFVLAMDFMAEQKLARSMFDFIDQWRESVSGSSGGAKKIYGIQLPLVKIDKISNRRCTVVKTLVKNCKVTVKVLQDGTGKFTVDGHPFGDFRSLQAREILLCPLVVTDLLGKLDIECKTEEGVESGESVLPRAIRHGISLGIAALFRGKKEVLRVSGLLTLDVRKAERKKINQPGARKKWLWKKR</sequence>
<evidence type="ECO:0000256" key="3">
    <source>
        <dbReference type="ARBA" id="ARBA00023274"/>
    </source>
</evidence>
<dbReference type="WBParaSite" id="jg24924">
    <property type="protein sequence ID" value="jg24924"/>
    <property type="gene ID" value="jg24924"/>
</dbReference>
<dbReference type="Proteomes" id="UP000887574">
    <property type="component" value="Unplaced"/>
</dbReference>
<dbReference type="GO" id="GO:0003735">
    <property type="term" value="F:structural constituent of ribosome"/>
    <property type="evidence" value="ECO:0007669"/>
    <property type="project" value="InterPro"/>
</dbReference>
<protein>
    <submittedName>
        <fullName evidence="5">Mitochondrial ribosomal protein S9</fullName>
    </submittedName>
</protein>
<evidence type="ECO:0000313" key="4">
    <source>
        <dbReference type="Proteomes" id="UP000887574"/>
    </source>
</evidence>
<dbReference type="PANTHER" id="PTHR21569">
    <property type="entry name" value="RIBOSOMAL PROTEIN S9"/>
    <property type="match status" value="1"/>
</dbReference>
<dbReference type="Gene3D" id="3.30.230.10">
    <property type="match status" value="1"/>
</dbReference>
<dbReference type="Pfam" id="PF00380">
    <property type="entry name" value="Ribosomal_S9"/>
    <property type="match status" value="1"/>
</dbReference>
<dbReference type="InterPro" id="IPR014721">
    <property type="entry name" value="Ribsml_uS5_D2-typ_fold_subgr"/>
</dbReference>
<keyword evidence="4" id="KW-1185">Reference proteome</keyword>
<evidence type="ECO:0000256" key="1">
    <source>
        <dbReference type="ARBA" id="ARBA00005251"/>
    </source>
</evidence>
<keyword evidence="2" id="KW-0689">Ribosomal protein</keyword>
<reference evidence="5" key="1">
    <citation type="submission" date="2022-11" db="UniProtKB">
        <authorList>
            <consortium name="WormBaseParasite"/>
        </authorList>
    </citation>
    <scope>IDENTIFICATION</scope>
</reference>
<dbReference type="InterPro" id="IPR000754">
    <property type="entry name" value="Ribosomal_uS9"/>
</dbReference>
<dbReference type="GO" id="GO:0006412">
    <property type="term" value="P:translation"/>
    <property type="evidence" value="ECO:0007669"/>
    <property type="project" value="InterPro"/>
</dbReference>
<proteinExistence type="inferred from homology"/>
<dbReference type="GO" id="GO:0005763">
    <property type="term" value="C:mitochondrial small ribosomal subunit"/>
    <property type="evidence" value="ECO:0007669"/>
    <property type="project" value="TreeGrafter"/>
</dbReference>
<dbReference type="InterPro" id="IPR020568">
    <property type="entry name" value="Ribosomal_Su5_D2-typ_SF"/>
</dbReference>
<name>A0A915DY60_9BILA</name>